<reference evidence="2 3" key="1">
    <citation type="submission" date="2019-04" db="EMBL/GenBank/DDBJ databases">
        <title>Draft genome of the big-headed turtle Platysternon megacephalum.</title>
        <authorList>
            <person name="Gong S."/>
        </authorList>
    </citation>
    <scope>NUCLEOTIDE SEQUENCE [LARGE SCALE GENOMIC DNA]</scope>
    <source>
        <strain evidence="2">DO16091913</strain>
        <tissue evidence="2">Muscle</tissue>
    </source>
</reference>
<sequence>MSLPILPTPQGPLPTKVTGGGREQGAVSSTMALSRGKPSMVPIQRSPAHHRSPGPRHCPETDAGTAPPWSSEESSSESEGESFAPSKSYRYLTYSLDFGTSPLASAWPLANAVAVLELVGVSLGTRPPFPPLILSGVQEVNHRFVCLAPDPDSGTNPSVDVQEMAPMDVVQV</sequence>
<name>A0A4D9F9L0_9SAUR</name>
<dbReference type="EMBL" id="QXTE01000009">
    <property type="protein sequence ID" value="TFK14590.1"/>
    <property type="molecule type" value="Genomic_DNA"/>
</dbReference>
<protein>
    <submittedName>
        <fullName evidence="2">Transmembrane protein</fullName>
    </submittedName>
</protein>
<dbReference type="Proteomes" id="UP000297703">
    <property type="component" value="Unassembled WGS sequence"/>
</dbReference>
<keyword evidence="2" id="KW-0472">Membrane</keyword>
<feature type="region of interest" description="Disordered" evidence="1">
    <location>
        <begin position="1"/>
        <end position="85"/>
    </location>
</feature>
<evidence type="ECO:0000313" key="2">
    <source>
        <dbReference type="EMBL" id="TFK14590.1"/>
    </source>
</evidence>
<keyword evidence="3" id="KW-1185">Reference proteome</keyword>
<evidence type="ECO:0000256" key="1">
    <source>
        <dbReference type="SAM" id="MobiDB-lite"/>
    </source>
</evidence>
<evidence type="ECO:0000313" key="3">
    <source>
        <dbReference type="Proteomes" id="UP000297703"/>
    </source>
</evidence>
<proteinExistence type="predicted"/>
<accession>A0A4D9F9L0</accession>
<comment type="caution">
    <text evidence="2">The sequence shown here is derived from an EMBL/GenBank/DDBJ whole genome shotgun (WGS) entry which is preliminary data.</text>
</comment>
<keyword evidence="2" id="KW-0812">Transmembrane</keyword>
<feature type="compositionally biased region" description="Pro residues" evidence="1">
    <location>
        <begin position="1"/>
        <end position="12"/>
    </location>
</feature>
<dbReference type="AlphaFoldDB" id="A0A4D9F9L0"/>
<organism evidence="2 3">
    <name type="scientific">Platysternon megacephalum</name>
    <name type="common">big-headed turtle</name>
    <dbReference type="NCBI Taxonomy" id="55544"/>
    <lineage>
        <taxon>Eukaryota</taxon>
        <taxon>Metazoa</taxon>
        <taxon>Chordata</taxon>
        <taxon>Craniata</taxon>
        <taxon>Vertebrata</taxon>
        <taxon>Euteleostomi</taxon>
        <taxon>Archelosauria</taxon>
        <taxon>Testudinata</taxon>
        <taxon>Testudines</taxon>
        <taxon>Cryptodira</taxon>
        <taxon>Durocryptodira</taxon>
        <taxon>Testudinoidea</taxon>
        <taxon>Platysternidae</taxon>
        <taxon>Platysternon</taxon>
    </lineage>
</organism>
<reference evidence="2 3" key="2">
    <citation type="submission" date="2019-04" db="EMBL/GenBank/DDBJ databases">
        <title>The genome sequence of big-headed turtle.</title>
        <authorList>
            <person name="Gong S."/>
        </authorList>
    </citation>
    <scope>NUCLEOTIDE SEQUENCE [LARGE SCALE GENOMIC DNA]</scope>
    <source>
        <strain evidence="2">DO16091913</strain>
        <tissue evidence="2">Muscle</tissue>
    </source>
</reference>
<gene>
    <name evidence="2" type="ORF">DR999_PMT01958</name>
</gene>